<dbReference type="Pfam" id="PF00534">
    <property type="entry name" value="Glycos_transf_1"/>
    <property type="match status" value="1"/>
</dbReference>
<dbReference type="AlphaFoldDB" id="A0A1H6YFQ3"/>
<dbReference type="GO" id="GO:0016757">
    <property type="term" value="F:glycosyltransferase activity"/>
    <property type="evidence" value="ECO:0007669"/>
    <property type="project" value="InterPro"/>
</dbReference>
<feature type="domain" description="Glycosyltransferase subfamily 4-like N-terminal" evidence="2">
    <location>
        <begin position="53"/>
        <end position="156"/>
    </location>
</feature>
<dbReference type="OrthoDB" id="9792269at2"/>
<evidence type="ECO:0000259" key="1">
    <source>
        <dbReference type="Pfam" id="PF00534"/>
    </source>
</evidence>
<dbReference type="CDD" id="cd03801">
    <property type="entry name" value="GT4_PimA-like"/>
    <property type="match status" value="1"/>
</dbReference>
<dbReference type="Pfam" id="PF13439">
    <property type="entry name" value="Glyco_transf_4"/>
    <property type="match status" value="1"/>
</dbReference>
<dbReference type="Proteomes" id="UP000199403">
    <property type="component" value="Unassembled WGS sequence"/>
</dbReference>
<keyword evidence="3" id="KW-0808">Transferase</keyword>
<evidence type="ECO:0000313" key="4">
    <source>
        <dbReference type="Proteomes" id="UP000199403"/>
    </source>
</evidence>
<organism evidence="3 4">
    <name type="scientific">Cyclobacterium xiamenense</name>
    <dbReference type="NCBI Taxonomy" id="1297121"/>
    <lineage>
        <taxon>Bacteria</taxon>
        <taxon>Pseudomonadati</taxon>
        <taxon>Bacteroidota</taxon>
        <taxon>Cytophagia</taxon>
        <taxon>Cytophagales</taxon>
        <taxon>Cyclobacteriaceae</taxon>
        <taxon>Cyclobacterium</taxon>
    </lineage>
</organism>
<dbReference type="STRING" id="1416801.SAMN05192553_103692"/>
<dbReference type="SUPFAM" id="SSF53756">
    <property type="entry name" value="UDP-Glycosyltransferase/glycogen phosphorylase"/>
    <property type="match status" value="1"/>
</dbReference>
<dbReference type="Gene3D" id="3.40.50.2000">
    <property type="entry name" value="Glycogen Phosphorylase B"/>
    <property type="match status" value="2"/>
</dbReference>
<gene>
    <name evidence="3" type="ORF">SAMN05192553_103692</name>
</gene>
<feature type="domain" description="Glycosyl transferase family 1" evidence="1">
    <location>
        <begin position="209"/>
        <end position="294"/>
    </location>
</feature>
<dbReference type="EMBL" id="FNZH01000003">
    <property type="protein sequence ID" value="SEJ40079.1"/>
    <property type="molecule type" value="Genomic_DNA"/>
</dbReference>
<sequence length="338" mass="38236">MQEKKITALYVTNMYPTPEHPVDGIFIQEQIEDLAKTLPLAPEIALIDSVYQGKKEYLKSIIAIPKRIRSKAYDIIHVHYGLSGLFLLFYKPKAKVLLTLHGSDIQKRENNAWQVWLTKKILPKADQVFVQNQAMKDLVLPHNRQVSVLTCGVDTAFFRPEAPPESTGNSILILFPSSPSREVKNYPLFQEVIRRIREKVAYDVEFACIDQLSRTEVRSLLSKADCLLLTSKTEGSPQVVKEALCCNLPVVAVPVGDVKQIIAGVPNCRVAGSHDADELAHLTIQCLQEKRENIRDAFLRNQKYQHREIAETMARHYLQAVQKESPNNQLIPSTETVS</sequence>
<evidence type="ECO:0000259" key="2">
    <source>
        <dbReference type="Pfam" id="PF13439"/>
    </source>
</evidence>
<dbReference type="PANTHER" id="PTHR45947:SF15">
    <property type="entry name" value="TEICHURONIC ACID BIOSYNTHESIS GLYCOSYLTRANSFERASE TUAC-RELATED"/>
    <property type="match status" value="1"/>
</dbReference>
<dbReference type="InterPro" id="IPR028098">
    <property type="entry name" value="Glyco_trans_4-like_N"/>
</dbReference>
<dbReference type="PANTHER" id="PTHR45947">
    <property type="entry name" value="SULFOQUINOVOSYL TRANSFERASE SQD2"/>
    <property type="match status" value="1"/>
</dbReference>
<dbReference type="InterPro" id="IPR050194">
    <property type="entry name" value="Glycosyltransferase_grp1"/>
</dbReference>
<reference evidence="4" key="1">
    <citation type="submission" date="2016-10" db="EMBL/GenBank/DDBJ databases">
        <authorList>
            <person name="Varghese N."/>
            <person name="Submissions S."/>
        </authorList>
    </citation>
    <scope>NUCLEOTIDE SEQUENCE [LARGE SCALE GENOMIC DNA]</scope>
    <source>
        <strain evidence="4">IBRC-M 10761</strain>
    </source>
</reference>
<evidence type="ECO:0000313" key="3">
    <source>
        <dbReference type="EMBL" id="SEJ40079.1"/>
    </source>
</evidence>
<dbReference type="InterPro" id="IPR001296">
    <property type="entry name" value="Glyco_trans_1"/>
</dbReference>
<name>A0A1H6YFQ3_9BACT</name>
<accession>A0A1H6YFQ3</accession>
<proteinExistence type="predicted"/>
<dbReference type="RefSeq" id="WP_092174545.1">
    <property type="nucleotide sequence ID" value="NZ_FNZH01000003.1"/>
</dbReference>
<protein>
    <submittedName>
        <fullName evidence="3">Glycosyltransferase involved in cell wall bisynthesis</fullName>
    </submittedName>
</protein>
<keyword evidence="4" id="KW-1185">Reference proteome</keyword>